<organism evidence="1 2">
    <name type="scientific">Pseudomonas nitroreducens</name>
    <dbReference type="NCBI Taxonomy" id="46680"/>
    <lineage>
        <taxon>Bacteria</taxon>
        <taxon>Pseudomonadati</taxon>
        <taxon>Pseudomonadota</taxon>
        <taxon>Gammaproteobacteria</taxon>
        <taxon>Pseudomonadales</taxon>
        <taxon>Pseudomonadaceae</taxon>
        <taxon>Pseudomonas</taxon>
    </lineage>
</organism>
<gene>
    <name evidence="1" type="ORF">G5B91_33455</name>
</gene>
<protein>
    <submittedName>
        <fullName evidence="1">PRTRC system protein B</fullName>
    </submittedName>
</protein>
<proteinExistence type="predicted"/>
<dbReference type="AlphaFoldDB" id="A0A6G6J770"/>
<name>A0A6G6J770_PSENT</name>
<dbReference type="EMBL" id="CP049142">
    <property type="protein sequence ID" value="QIE91266.1"/>
    <property type="molecule type" value="Genomic_DNA"/>
</dbReference>
<dbReference type="NCBIfam" id="TIGR03737">
    <property type="entry name" value="PRTRC_B"/>
    <property type="match status" value="1"/>
</dbReference>
<dbReference type="InterPro" id="IPR032787">
    <property type="entry name" value="Prok-E2_D"/>
</dbReference>
<dbReference type="RefSeq" id="WP_017519828.1">
    <property type="nucleotide sequence ID" value="NZ_CP049142.1"/>
</dbReference>
<dbReference type="Proteomes" id="UP000501063">
    <property type="component" value="Plasmid pPniHBP1_1"/>
</dbReference>
<evidence type="ECO:0000313" key="2">
    <source>
        <dbReference type="Proteomes" id="UP000501063"/>
    </source>
</evidence>
<dbReference type="Pfam" id="PF14460">
    <property type="entry name" value="Prok-E2_D"/>
    <property type="match status" value="1"/>
</dbReference>
<sequence length="231" mass="25778">MLSEKVECRAMLIHHHKETKRLDITSHAVIPLDGGKNFTLGAGRAFSSLDKEVLIDLLREEEPNCEFIPPNLLVKGRNRLVWYTAPQVIEVPFNNELIKAPIPGLVYIAGNGSFRCFSYKGKARPTAETELYYAPFGNTYANGSFCSGNVKLPREVLIENIPVWQRFVLESTNTHGGGVIPLTKIKDFSELVQFYRTLASKNARKFPDQRLKAALANHDHLTLKAAIGGEA</sequence>
<evidence type="ECO:0000313" key="1">
    <source>
        <dbReference type="EMBL" id="QIE91266.1"/>
    </source>
</evidence>
<accession>A0A6G6J770</accession>
<reference evidence="1 2" key="1">
    <citation type="submission" date="2020-02" db="EMBL/GenBank/DDBJ databases">
        <title>Integrative conjugative elements (ICEs) and plasmids drive adaptation of Pseudomonas nitroreducens strain HBP1 to wastewater environment.</title>
        <authorList>
            <person name="Sentchilo V."/>
            <person name="Carraro N."/>
            <person name="Bertelli C."/>
            <person name="van der Meer J.R."/>
        </authorList>
    </citation>
    <scope>NUCLEOTIDE SEQUENCE [LARGE SCALE GENOMIC DNA]</scope>
    <source>
        <strain evidence="1 2">HBP1</strain>
        <plasmid evidence="2">ppnihbp1_1</plasmid>
    </source>
</reference>
<keyword evidence="1" id="KW-0614">Plasmid</keyword>
<dbReference type="InterPro" id="IPR022280">
    <property type="entry name" value="PRTRC_protein-B"/>
</dbReference>
<geneLocation type="plasmid" evidence="2">
    <name>ppnihbp1_1</name>
</geneLocation>
<dbReference type="KEGG" id="pnt:G5B91_33455"/>